<dbReference type="ExpressionAtlas" id="Q9VY38">
    <property type="expression patterns" value="baseline and differential"/>
</dbReference>
<reference evidence="4 6" key="8">
    <citation type="journal article" date="2007" name="Science">
        <title>Sequence finishing and mapping of Drosophila melanogaster heterochromatin.</title>
        <authorList>
            <person name="Hoskins R.A."/>
            <person name="Carlson J.W."/>
            <person name="Kennedy C."/>
            <person name="Acevedo D."/>
            <person name="Evans-Holm M."/>
            <person name="Frise E."/>
            <person name="Wan K.H."/>
            <person name="Park S."/>
            <person name="Mendez-Lago M."/>
            <person name="Rossi F."/>
            <person name="Villasante A."/>
            <person name="Dimitri P."/>
            <person name="Karpen G.H."/>
            <person name="Celniker S.E."/>
        </authorList>
    </citation>
    <scope>NUCLEOTIDE SEQUENCE [LARGE SCALE GENOMIC DNA]</scope>
    <source>
        <strain evidence="6">Berkeley</strain>
    </source>
</reference>
<evidence type="ECO:0000259" key="3">
    <source>
        <dbReference type="PROSITE" id="PS51151"/>
    </source>
</evidence>
<dbReference type="KEGG" id="dme:Dmel_CG18157"/>
<dbReference type="FlyBase" id="FBgn0030563">
    <property type="gene designation" value="betaNACtes2"/>
</dbReference>
<dbReference type="Proteomes" id="UP000000803">
    <property type="component" value="Chromosome X"/>
</dbReference>
<dbReference type="PhylomeDB" id="Q9VY38"/>
<sequence length="197" mass="21540">MDFKTLKKMEEAVRIGGNGSMRRKHKKIPSLNADDEKRVRAALAMLPLKNLGEIQEMTIKFSDSSEVVVIMPRIQKTNPSYFFVMSGHFVRKSLTAGPSKAPKAPKPHKPKSFSDKKAESGESIKMVAKKPKNKEEAAMAGGDSEPKLSNGKSILISSEDGSDPDNEKVPSDESDVDRTVVCAKDSLRSFGDDSDGK</sequence>
<reference evidence="4 6" key="9">
    <citation type="journal article" date="2015" name="G3 (Bethesda)">
        <title>Gene Model Annotations for Drosophila melanogaster: Impact of High-Throughput Data.</title>
        <authorList>
            <consortium name="FlyBase Consortium"/>
            <person name="Matthews B.B."/>
            <person name="Dos Santos G."/>
            <person name="Crosby M.A."/>
            <person name="Emmert D.B."/>
            <person name="St Pierre S.E."/>
            <person name="Gramates L.S."/>
            <person name="Zhou P."/>
            <person name="Schroeder A.J."/>
            <person name="Falls K."/>
            <person name="Strelets V."/>
            <person name="Russo S.M."/>
            <person name="Gelbart W.M."/>
            <person name="null"/>
        </authorList>
    </citation>
    <scope>NUCLEOTIDE SEQUENCE [LARGE SCALE GENOMIC DNA]</scope>
    <source>
        <strain evidence="6">Berkeley</strain>
    </source>
</reference>
<evidence type="ECO:0000256" key="2">
    <source>
        <dbReference type="SAM" id="MobiDB-lite"/>
    </source>
</evidence>
<dbReference type="InterPro" id="IPR002715">
    <property type="entry name" value="Nas_poly-pep-assoc_cplx_dom"/>
</dbReference>
<dbReference type="Bgee" id="FBgn0030563">
    <property type="expression patterns" value="Expressed in spermatocyte in testis and 13 other cell types or tissues"/>
</dbReference>
<dbReference type="GO" id="GO:0005829">
    <property type="term" value="C:cytosol"/>
    <property type="evidence" value="ECO:0000318"/>
    <property type="project" value="GO_Central"/>
</dbReference>
<reference evidence="4 6" key="4">
    <citation type="journal article" date="2002" name="Genome Biol.">
        <title>The transposable elements of the Drosophila melanogaster euchromatin: a genomics perspective.</title>
        <authorList>
            <person name="Kaminker J.S."/>
            <person name="Bergman C.M."/>
            <person name="Kronmiller B."/>
            <person name="Carlson J."/>
            <person name="Svirskas R."/>
            <person name="Patel S."/>
            <person name="Frise E."/>
            <person name="Wheeler D.A."/>
            <person name="Lewis S.E."/>
            <person name="Rubin G.M."/>
            <person name="Ashburner M."/>
            <person name="Celniker S.E."/>
        </authorList>
    </citation>
    <scope>NUCLEOTIDE SEQUENCE [LARGE SCALE GENOMIC DNA]</scope>
    <source>
        <strain evidence="6">Berkeley</strain>
    </source>
</reference>
<dbReference type="eggNOG" id="KOG2240">
    <property type="taxonomic scope" value="Eukaryota"/>
</dbReference>
<reference evidence="4 6" key="6">
    <citation type="journal article" date="2005" name="PLoS Comput. Biol.">
        <title>Combined evidence annotation of transposable elements in genome sequences.</title>
        <authorList>
            <person name="Quesneville H."/>
            <person name="Bergman C.M."/>
            <person name="Andrieu O."/>
            <person name="Autard D."/>
            <person name="Nouaud D."/>
            <person name="Ashburner M."/>
            <person name="Anxolabehere D."/>
        </authorList>
    </citation>
    <scope>NUCLEOTIDE SEQUENCE [LARGE SCALE GENOMIC DNA]</scope>
    <source>
        <strain evidence="6">Berkeley</strain>
    </source>
</reference>
<dbReference type="SMART" id="SM01407">
    <property type="entry name" value="NAC"/>
    <property type="match status" value="1"/>
</dbReference>
<reference evidence="4 6" key="11">
    <citation type="journal article" date="2015" name="Genome Res.">
        <title>The Release 6 reference sequence of the Drosophila melanogaster genome.</title>
        <authorList>
            <person name="Hoskins R.A."/>
            <person name="Carlson J.W."/>
            <person name="Wan K.H."/>
            <person name="Park S."/>
            <person name="Mendez I."/>
            <person name="Galle S.E."/>
            <person name="Booth B.W."/>
            <person name="Pfeiffer B.D."/>
            <person name="George R.A."/>
            <person name="Svirskas R."/>
            <person name="Krzywinski M."/>
            <person name="Schein J."/>
            <person name="Accardo M.C."/>
            <person name="Damia E."/>
            <person name="Messina G."/>
            <person name="Mendez-Lago M."/>
            <person name="de Pablos B."/>
            <person name="Demakova O.V."/>
            <person name="Andreyeva E.N."/>
            <person name="Boldyreva L.V."/>
            <person name="Marra M."/>
            <person name="Carvalho A.B."/>
            <person name="Dimitri P."/>
            <person name="Villasante A."/>
            <person name="Zhimulev I.F."/>
            <person name="Rubin G.M."/>
            <person name="Karpen G.H."/>
            <person name="Celniker S.E."/>
        </authorList>
    </citation>
    <scope>NUCLEOTIDE SEQUENCE [LARGE SCALE GENOMIC DNA]</scope>
    <source>
        <strain evidence="6">Berkeley</strain>
    </source>
</reference>
<evidence type="ECO:0000313" key="5">
    <source>
        <dbReference type="FlyBase" id="FBgn0030563"/>
    </source>
</evidence>
<dbReference type="AlphaFoldDB" id="Q9VY38"/>
<dbReference type="Pfam" id="PF01849">
    <property type="entry name" value="NAC"/>
    <property type="match status" value="1"/>
</dbReference>
<protein>
    <recommendedName>
        <fullName evidence="1">Transcription factor BTF3</fullName>
    </recommendedName>
</protein>
<dbReference type="RefSeq" id="NP_727777.1">
    <property type="nucleotide sequence ID" value="NM_167405.2"/>
</dbReference>
<reference evidence="4 6" key="3">
    <citation type="journal article" date="2002" name="Genome Biol.">
        <title>Annotation of the Drosophila melanogaster euchromatic genome: a systematic review.</title>
        <authorList>
            <person name="Misra S."/>
            <person name="Crosby M.A."/>
            <person name="Mungall C.J."/>
            <person name="Matthews B.B."/>
            <person name="Campbell K.S."/>
            <person name="Hradecky P."/>
            <person name="Huang Y."/>
            <person name="Kaminker J.S."/>
            <person name="Millburn G.H."/>
            <person name="Prochnik S.E."/>
            <person name="Smith C.D."/>
            <person name="Tupy J.L."/>
            <person name="Whitfied E.J."/>
            <person name="Bayraktaroglu L."/>
            <person name="Berman B.P."/>
            <person name="Bettencourt B.R."/>
            <person name="Celniker S.E."/>
            <person name="de Grey A.D."/>
            <person name="Drysdale R.A."/>
            <person name="Harris N.L."/>
            <person name="Richter J."/>
            <person name="Russo S."/>
            <person name="Schroeder A.J."/>
            <person name="Shu S.Q."/>
            <person name="Stapleton M."/>
            <person name="Yamada C."/>
            <person name="Ashburner M."/>
            <person name="Gelbart W.M."/>
            <person name="Rubin G.M."/>
            <person name="Lewis S.E."/>
        </authorList>
    </citation>
    <scope>GENOME REANNOTATION</scope>
    <source>
        <strain evidence="6">Berkeley</strain>
    </source>
</reference>
<dbReference type="PANTHER" id="PTHR10351">
    <property type="entry name" value="TRANSCRIPTION FACTOR BTF3 FAMILY MEMBER"/>
    <property type="match status" value="1"/>
</dbReference>
<reference evidence="4 6" key="7">
    <citation type="journal article" date="2007" name="Science">
        <title>The Release 5.1 annotation of Drosophila melanogaster heterochromatin.</title>
        <authorList>
            <person name="Smith C.D."/>
            <person name="Shu S."/>
            <person name="Mungall C.J."/>
            <person name="Karpen G.H."/>
        </authorList>
    </citation>
    <scope>NUCLEOTIDE SEQUENCE [LARGE SCALE GENOMIC DNA]</scope>
    <source>
        <strain evidence="6">Berkeley</strain>
    </source>
</reference>
<dbReference type="PaxDb" id="7227-FBpp0073736"/>
<dbReference type="InParanoid" id="Q9VY38"/>
<evidence type="ECO:0000313" key="6">
    <source>
        <dbReference type="Proteomes" id="UP000000803"/>
    </source>
</evidence>
<dbReference type="SMR" id="Q9VY38"/>
<gene>
    <name evidence="4 5" type="primary">betaNACtes2</name>
    <name evidence="4" type="synonym">Dmel\CG18157</name>
    <name evidence="4 5" type="ORF">CG18157</name>
    <name evidence="4" type="ORF">Dmel_CG18157</name>
</gene>
<dbReference type="GO" id="GO:0005854">
    <property type="term" value="C:nascent polypeptide-associated complex"/>
    <property type="evidence" value="ECO:0000250"/>
    <property type="project" value="FlyBase"/>
</dbReference>
<dbReference type="PROSITE" id="PS51151">
    <property type="entry name" value="NAC_AB"/>
    <property type="match status" value="1"/>
</dbReference>
<dbReference type="OMA" id="VVIMPRI"/>
<feature type="domain" description="NAC-A/B" evidence="3">
    <location>
        <begin position="33"/>
        <end position="98"/>
    </location>
</feature>
<evidence type="ECO:0000256" key="1">
    <source>
        <dbReference type="RuleBase" id="RU361272"/>
    </source>
</evidence>
<proteinExistence type="inferred from homology"/>
<organism evidence="4 6">
    <name type="scientific">Drosophila melanogaster</name>
    <name type="common">Fruit fly</name>
    <dbReference type="NCBI Taxonomy" id="7227"/>
    <lineage>
        <taxon>Eukaryota</taxon>
        <taxon>Metazoa</taxon>
        <taxon>Ecdysozoa</taxon>
        <taxon>Arthropoda</taxon>
        <taxon>Hexapoda</taxon>
        <taxon>Insecta</taxon>
        <taxon>Pterygota</taxon>
        <taxon>Neoptera</taxon>
        <taxon>Endopterygota</taxon>
        <taxon>Diptera</taxon>
        <taxon>Brachycera</taxon>
        <taxon>Muscomorpha</taxon>
        <taxon>Ephydroidea</taxon>
        <taxon>Drosophilidae</taxon>
        <taxon>Drosophila</taxon>
        <taxon>Sophophora</taxon>
    </lineage>
</organism>
<dbReference type="DNASU" id="32386"/>
<name>Q9VY38_DROME</name>
<reference evidence="4 6" key="1">
    <citation type="journal article" date="2000" name="Science">
        <title>The genome sequence of Drosophila melanogaster.</title>
        <authorList>
            <person name="Adams M.D."/>
            <person name="Celniker S.E."/>
            <person name="Holt R.A."/>
            <person name="Evans C.A."/>
            <person name="Gocayne J.D."/>
            <person name="Amanatides P.G."/>
            <person name="Scherer S.E."/>
            <person name="Li P.W."/>
            <person name="Hoskins R.A."/>
            <person name="Galle R.F."/>
            <person name="George R.A."/>
            <person name="Lewis S.E."/>
            <person name="Richards S."/>
            <person name="Ashburner M."/>
            <person name="Henderson S.N."/>
            <person name="Sutton G.G."/>
            <person name="Wortman J.R."/>
            <person name="Yandell M.D."/>
            <person name="Zhang Q."/>
            <person name="Chen L.X."/>
            <person name="Brandon R.C."/>
            <person name="Rogers Y.H."/>
            <person name="Blazej R.G."/>
            <person name="Champe M."/>
            <person name="Pfeiffer B.D."/>
            <person name="Wan K.H."/>
            <person name="Doyle C."/>
            <person name="Baxter E.G."/>
            <person name="Helt G."/>
            <person name="Nelson C.R."/>
            <person name="Gabor G.L."/>
            <person name="Abril J.F."/>
            <person name="Agbayani A."/>
            <person name="An H.J."/>
            <person name="Andrews-Pfannkoch C."/>
            <person name="Baldwin D."/>
            <person name="Ballew R.M."/>
            <person name="Basu A."/>
            <person name="Baxendale J."/>
            <person name="Bayraktaroglu L."/>
            <person name="Beasley E.M."/>
            <person name="Beeson K.Y."/>
            <person name="Benos P.V."/>
            <person name="Berman B.P."/>
            <person name="Bhandari D."/>
            <person name="Bolshakov S."/>
            <person name="Borkova D."/>
            <person name="Botchan M.R."/>
            <person name="Bouck J."/>
            <person name="Brokstein P."/>
            <person name="Brottier P."/>
            <person name="Burtis K.C."/>
            <person name="Busam D.A."/>
            <person name="Butler H."/>
            <person name="Cadieu E."/>
            <person name="Center A."/>
            <person name="Chandra I."/>
            <person name="Cherry J.M."/>
            <person name="Cawley S."/>
            <person name="Dahlke C."/>
            <person name="Davenport L.B."/>
            <person name="Davies P."/>
            <person name="de Pablos B."/>
            <person name="Delcher A."/>
            <person name="Deng Z."/>
            <person name="Mays A.D."/>
            <person name="Dew I."/>
            <person name="Dietz S.M."/>
            <person name="Dodson K."/>
            <person name="Doup L.E."/>
            <person name="Downes M."/>
            <person name="Dugan-Rocha S."/>
            <person name="Dunkov B.C."/>
            <person name="Dunn P."/>
            <person name="Durbin K.J."/>
            <person name="Evangelista C.C."/>
            <person name="Ferraz C."/>
            <person name="Ferriera S."/>
            <person name="Fleischmann W."/>
            <person name="Fosler C."/>
            <person name="Gabrielian A.E."/>
            <person name="Garg N.S."/>
            <person name="Gelbart W.M."/>
            <person name="Glasser K."/>
            <person name="Glodek A."/>
            <person name="Gong F."/>
            <person name="Gorrell J.H."/>
            <person name="Gu Z."/>
            <person name="Guan P."/>
            <person name="Harris M."/>
            <person name="Harris N.L."/>
            <person name="Harvey D."/>
            <person name="Heiman T.J."/>
            <person name="Hernandez J.R."/>
            <person name="Houck J."/>
            <person name="Hostin D."/>
            <person name="Houston K.A."/>
            <person name="Howland T.J."/>
            <person name="Wei M.H."/>
            <person name="Ibegwam C."/>
            <person name="Jalali M."/>
            <person name="Kalush F."/>
            <person name="Karpen G.H."/>
            <person name="Ke Z."/>
            <person name="Kennison J.A."/>
            <person name="Ketchum K.A."/>
            <person name="Kimmel B.E."/>
            <person name="Kodira C.D."/>
            <person name="Kraft C."/>
            <person name="Kravitz S."/>
            <person name="Kulp D."/>
            <person name="Lai Z."/>
            <person name="Lasko P."/>
            <person name="Lei Y."/>
            <person name="Levitsky A.A."/>
            <person name="Li J."/>
            <person name="Li Z."/>
            <person name="Liang Y."/>
            <person name="Lin X."/>
            <person name="Liu X."/>
            <person name="Mattei B."/>
            <person name="McIntosh T.C."/>
            <person name="McLeod M.P."/>
            <person name="McPherson D."/>
            <person name="Merkulov G."/>
            <person name="Milshina N.V."/>
            <person name="Mobarry C."/>
            <person name="Morris J."/>
            <person name="Moshrefi A."/>
            <person name="Mount S.M."/>
            <person name="Moy M."/>
            <person name="Murphy B."/>
            <person name="Murphy L."/>
            <person name="Muzny D.M."/>
            <person name="Nelson D.L."/>
            <person name="Nelson D.R."/>
            <person name="Nelson K.A."/>
            <person name="Nixon K."/>
            <person name="Nusskern D.R."/>
            <person name="Pacleb J.M."/>
            <person name="Palazzolo M."/>
            <person name="Pittman G.S."/>
            <person name="Pan S."/>
            <person name="Pollard J."/>
            <person name="Puri V."/>
            <person name="Reese M.G."/>
            <person name="Reinert K."/>
            <person name="Remington K."/>
            <person name="Saunders R.D."/>
            <person name="Scheeler F."/>
            <person name="Shen H."/>
            <person name="Shue B.C."/>
            <person name="Siden-Kiamos I."/>
            <person name="Simpson M."/>
            <person name="Skupski M.P."/>
            <person name="Smith T."/>
            <person name="Spier E."/>
            <person name="Spradling A.C."/>
            <person name="Stapleton M."/>
            <person name="Strong R."/>
            <person name="Sun E."/>
            <person name="Svirskas R."/>
            <person name="Tector C."/>
            <person name="Turner R."/>
            <person name="Venter E."/>
            <person name="Wang A.H."/>
            <person name="Wang X."/>
            <person name="Wang Z.Y."/>
            <person name="Wassarman D.A."/>
            <person name="Weinstock G.M."/>
            <person name="Weissenbach J."/>
            <person name="Williams S.M."/>
            <person name="WoodageT"/>
            <person name="Worley K.C."/>
            <person name="Wu D."/>
            <person name="Yang S."/>
            <person name="Yao Q.A."/>
            <person name="Ye J."/>
            <person name="Yeh R.F."/>
            <person name="Zaveri J.S."/>
            <person name="Zhan M."/>
            <person name="Zhang G."/>
            <person name="Zhao Q."/>
            <person name="Zheng L."/>
            <person name="Zheng X.H."/>
            <person name="Zhong F.N."/>
            <person name="Zhong W."/>
            <person name="Zhou X."/>
            <person name="Zhu S."/>
            <person name="Zhu X."/>
            <person name="Smith H.O."/>
            <person name="Gibbs R.A."/>
            <person name="Myers E.W."/>
            <person name="Rubin G.M."/>
            <person name="Venter J.C."/>
        </authorList>
    </citation>
    <scope>NUCLEOTIDE SEQUENCE [LARGE SCALE GENOMIC DNA]</scope>
    <source>
        <strain evidence="6">Berkeley</strain>
    </source>
</reference>
<feature type="region of interest" description="Disordered" evidence="2">
    <location>
        <begin position="94"/>
        <end position="180"/>
    </location>
</feature>
<comment type="similarity">
    <text evidence="1">Belongs to the NAC-beta family.</text>
</comment>
<reference evidence="4 6" key="5">
    <citation type="journal article" date="2002" name="Genome Biol.">
        <title>Heterochromatic sequences in a Drosophila whole-genome shotgun assembly.</title>
        <authorList>
            <person name="Hoskins R.A."/>
            <person name="Smith C.D."/>
            <person name="Carlson J.W."/>
            <person name="Carvalho A.B."/>
            <person name="Halpern A."/>
            <person name="Kaminker J.S."/>
            <person name="Kennedy C."/>
            <person name="Mungall C.J."/>
            <person name="Sullivan B.A."/>
            <person name="Sutton G.G."/>
            <person name="Yasuhara J.C."/>
            <person name="Wakimoto B.T."/>
            <person name="Myers E.W."/>
            <person name="Celniker S.E."/>
            <person name="Rubin G.M."/>
            <person name="Karpen G.H."/>
        </authorList>
    </citation>
    <scope>NUCLEOTIDE SEQUENCE [LARGE SCALE GENOMIC DNA]</scope>
    <source>
        <strain evidence="6">Berkeley</strain>
    </source>
</reference>
<dbReference type="GeneID" id="32386"/>
<feature type="compositionally biased region" description="Basic and acidic residues" evidence="2">
    <location>
        <begin position="112"/>
        <end position="122"/>
    </location>
</feature>
<dbReference type="OrthoDB" id="8033832at2759"/>
<dbReference type="VEuPathDB" id="VectorBase:FBgn0030563"/>
<dbReference type="BioGRID-ORCS" id="32386">
    <property type="hits" value="0 hits in 1 CRISPR screen"/>
</dbReference>
<accession>Q9VY38</accession>
<dbReference type="InterPro" id="IPR039370">
    <property type="entry name" value="BTF3"/>
</dbReference>
<dbReference type="EMBL" id="AE014298">
    <property type="protein sequence ID" value="AAF48367.1"/>
    <property type="molecule type" value="Genomic_DNA"/>
</dbReference>
<keyword evidence="6" id="KW-1185">Reference proteome</keyword>
<dbReference type="UCSC" id="CG18157-RA">
    <property type="organism name" value="d. melanogaster"/>
</dbReference>
<dbReference type="AGR" id="FB:FBgn0030563"/>
<dbReference type="HOGENOM" id="CLU_070178_0_0_1"/>
<dbReference type="STRING" id="7227.FBpp0073736"/>
<dbReference type="CTD" id="32386"/>
<evidence type="ECO:0000313" key="4">
    <source>
        <dbReference type="EMBL" id="AAF48367.1"/>
    </source>
</evidence>
<reference evidence="4 6" key="2">
    <citation type="journal article" date="2002" name="Genome Biol.">
        <title>Finishing a whole-genome shotgun: release 3 of the Drosophila melanogaster euchromatic genome sequence.</title>
        <authorList>
            <person name="Celniker S.E."/>
            <person name="Wheeler D.A."/>
            <person name="Kronmiller B."/>
            <person name="Carlson J.W."/>
            <person name="Halpern A."/>
            <person name="Patel S."/>
            <person name="Adams M."/>
            <person name="Champe M."/>
            <person name="Dugan S.P."/>
            <person name="Frise E."/>
            <person name="Hodgson A."/>
            <person name="George R.A."/>
            <person name="Hoskins R.A."/>
            <person name="Laverty T."/>
            <person name="Muzny D.M."/>
            <person name="Nelson C.R."/>
            <person name="Pacleb J.M."/>
            <person name="Park S."/>
            <person name="Pfeiffer B.D."/>
            <person name="Richards S."/>
            <person name="Sodergren E.J."/>
            <person name="Svirskas R."/>
            <person name="Tabor P.E."/>
            <person name="Wan K."/>
            <person name="Stapleton M."/>
            <person name="Sutton G.G."/>
            <person name="Venter C."/>
            <person name="Weinstock G."/>
            <person name="Scherer S.E."/>
            <person name="Myers E.W."/>
            <person name="Gibbs R.A."/>
            <person name="Rubin G.M."/>
        </authorList>
    </citation>
    <scope>NUCLEOTIDE SEQUENCE [LARGE SCALE GENOMIC DNA]</scope>
    <source>
        <strain evidence="6">Berkeley</strain>
    </source>
</reference>
<reference evidence="4 6" key="10">
    <citation type="journal article" date="2015" name="G3 (Bethesda)">
        <title>Gene Model Annotations for Drosophila melanogaster: The Rule-Benders.</title>
        <authorList>
            <consortium name="FlyBase Consortium"/>
            <person name="Crosby M.A."/>
            <person name="Gramates L.S."/>
            <person name="Dos Santos G."/>
            <person name="Matthews B.B."/>
            <person name="St Pierre S.E."/>
            <person name="Zhou P."/>
            <person name="Schroeder A.J."/>
            <person name="Falls K."/>
            <person name="Emmert D.B."/>
            <person name="Russo S.M."/>
            <person name="Gelbart W.M."/>
            <person name="null"/>
        </authorList>
    </citation>
    <scope>NUCLEOTIDE SEQUENCE [LARGE SCALE GENOMIC DNA]</scope>
    <source>
        <strain evidence="6">Berkeley</strain>
    </source>
</reference>